<evidence type="ECO:0000313" key="15">
    <source>
        <dbReference type="EMBL" id="QDU59624.1"/>
    </source>
</evidence>
<dbReference type="KEGG" id="knv:Pan216_04550"/>
<evidence type="ECO:0000256" key="13">
    <source>
        <dbReference type="SAM" id="Phobius"/>
    </source>
</evidence>
<dbReference type="CDD" id="cd09112">
    <property type="entry name" value="PLDc_CLS_2"/>
    <property type="match status" value="1"/>
</dbReference>
<dbReference type="Pfam" id="PF13396">
    <property type="entry name" value="PLDc_N"/>
    <property type="match status" value="1"/>
</dbReference>
<evidence type="ECO:0000256" key="11">
    <source>
        <dbReference type="ARBA" id="ARBA00023264"/>
    </source>
</evidence>
<proteinExistence type="predicted"/>
<organism evidence="15 16">
    <name type="scientific">Kolteria novifilia</name>
    <dbReference type="NCBI Taxonomy" id="2527975"/>
    <lineage>
        <taxon>Bacteria</taxon>
        <taxon>Pseudomonadati</taxon>
        <taxon>Planctomycetota</taxon>
        <taxon>Planctomycetia</taxon>
        <taxon>Kolteriales</taxon>
        <taxon>Kolteriaceae</taxon>
        <taxon>Kolteria</taxon>
    </lineage>
</organism>
<evidence type="ECO:0000256" key="6">
    <source>
        <dbReference type="ARBA" id="ARBA00022737"/>
    </source>
</evidence>
<evidence type="ECO:0000256" key="4">
    <source>
        <dbReference type="ARBA" id="ARBA00022679"/>
    </source>
</evidence>
<name>A0A518AY39_9BACT</name>
<evidence type="ECO:0000313" key="16">
    <source>
        <dbReference type="Proteomes" id="UP000317093"/>
    </source>
</evidence>
<evidence type="ECO:0000256" key="10">
    <source>
        <dbReference type="ARBA" id="ARBA00023209"/>
    </source>
</evidence>
<dbReference type="OrthoDB" id="9762009at2"/>
<evidence type="ECO:0000256" key="5">
    <source>
        <dbReference type="ARBA" id="ARBA00022692"/>
    </source>
</evidence>
<dbReference type="InterPro" id="IPR001736">
    <property type="entry name" value="PLipase_D/transphosphatidylase"/>
</dbReference>
<keyword evidence="6" id="KW-0677">Repeat</keyword>
<accession>A0A518AY39</accession>
<evidence type="ECO:0000259" key="14">
    <source>
        <dbReference type="PROSITE" id="PS50035"/>
    </source>
</evidence>
<dbReference type="InterPro" id="IPR022924">
    <property type="entry name" value="Cardiolipin_synthase"/>
</dbReference>
<protein>
    <recommendedName>
        <fullName evidence="12">Cardiolipin synthase</fullName>
        <ecNumber evidence="12">2.7.8.-</ecNumber>
    </recommendedName>
</protein>
<dbReference type="EMBL" id="CP036279">
    <property type="protein sequence ID" value="QDU59624.1"/>
    <property type="molecule type" value="Genomic_DNA"/>
</dbReference>
<keyword evidence="2" id="KW-1003">Cell membrane</keyword>
<dbReference type="PANTHER" id="PTHR21248:SF22">
    <property type="entry name" value="PHOSPHOLIPASE D"/>
    <property type="match status" value="1"/>
</dbReference>
<dbReference type="RefSeq" id="WP_145254193.1">
    <property type="nucleotide sequence ID" value="NZ_CP036279.1"/>
</dbReference>
<evidence type="ECO:0000256" key="1">
    <source>
        <dbReference type="ARBA" id="ARBA00004651"/>
    </source>
</evidence>
<evidence type="ECO:0000256" key="9">
    <source>
        <dbReference type="ARBA" id="ARBA00023136"/>
    </source>
</evidence>
<keyword evidence="3" id="KW-0444">Lipid biosynthesis</keyword>
<dbReference type="InterPro" id="IPR025202">
    <property type="entry name" value="PLD-like_dom"/>
</dbReference>
<dbReference type="Proteomes" id="UP000317093">
    <property type="component" value="Chromosome"/>
</dbReference>
<evidence type="ECO:0000256" key="2">
    <source>
        <dbReference type="ARBA" id="ARBA00022475"/>
    </source>
</evidence>
<dbReference type="NCBIfam" id="TIGR04265">
    <property type="entry name" value="bac_cardiolipin"/>
    <property type="match status" value="1"/>
</dbReference>
<keyword evidence="7 13" id="KW-1133">Transmembrane helix</keyword>
<gene>
    <name evidence="15" type="primary">ywiE</name>
    <name evidence="15" type="ORF">Pan216_04550</name>
</gene>
<dbReference type="Pfam" id="PF13091">
    <property type="entry name" value="PLDc_2"/>
    <property type="match status" value="2"/>
</dbReference>
<evidence type="ECO:0000256" key="12">
    <source>
        <dbReference type="NCBIfam" id="TIGR04265"/>
    </source>
</evidence>
<evidence type="ECO:0000256" key="8">
    <source>
        <dbReference type="ARBA" id="ARBA00023098"/>
    </source>
</evidence>
<keyword evidence="8" id="KW-0443">Lipid metabolism</keyword>
<dbReference type="PROSITE" id="PS50035">
    <property type="entry name" value="PLD"/>
    <property type="match status" value="2"/>
</dbReference>
<dbReference type="EC" id="2.7.8.-" evidence="12"/>
<feature type="domain" description="PLD phosphodiesterase" evidence="14">
    <location>
        <begin position="232"/>
        <end position="259"/>
    </location>
</feature>
<keyword evidence="5 13" id="KW-0812">Transmembrane</keyword>
<keyword evidence="11" id="KW-1208">Phospholipid metabolism</keyword>
<keyword evidence="4 15" id="KW-0808">Transferase</keyword>
<dbReference type="CDD" id="cd09110">
    <property type="entry name" value="PLDc_CLS_1"/>
    <property type="match status" value="1"/>
</dbReference>
<keyword evidence="10" id="KW-0594">Phospholipid biosynthesis</keyword>
<dbReference type="SUPFAM" id="SSF56024">
    <property type="entry name" value="Phospholipase D/nuclease"/>
    <property type="match status" value="2"/>
</dbReference>
<dbReference type="PANTHER" id="PTHR21248">
    <property type="entry name" value="CARDIOLIPIN SYNTHASE"/>
    <property type="match status" value="1"/>
</dbReference>
<evidence type="ECO:0000256" key="7">
    <source>
        <dbReference type="ARBA" id="ARBA00022989"/>
    </source>
</evidence>
<feature type="transmembrane region" description="Helical" evidence="13">
    <location>
        <begin position="56"/>
        <end position="76"/>
    </location>
</feature>
<sequence length="494" mass="56672">MSLWATTWYELWFGNAFLDLSRSWTPAIISFLLHDLIVITTIPVLLLRRKEPTSTLAWIFAILLMPFFGAIFFLIFGNDRLRRKQRAREESRKKLHRILPKFVQNLVSPIDVRGQLQLYRLLDGTVATNPVAGNDIEIYANIHRNYDDQIQAINEASHHVHIEYYIVEPDSVGWRYHEAMIAAAKRGCQVRFLYDAIGTRKLGGRFLGELHQAGVETASFIPVNLLTRNWIFNFRNHRKIVVCDGNVGFTGGANLGEEYVSQSEVGWWRDTHLRVRGPIVLQLQRVFAEDWAFATHQHLTDPVLFPDLEPQGKVVTQVVPGGPDTEVPVYHELYFSAVANAVDRIRIVTPFFVPSEAITVALQTAARRGVDVVVLVPKKSTKLLVRLAACSYYEELLEAGVRIFEYERGFVHSKVMTVDRRWSIIGTANFDNRSMKLNFEVGVAMWDSEVTRQADELFDEDLRESTEVTLEQWRTRPITRQIAENFARLFSAIL</sequence>
<comment type="subcellular location">
    <subcellularLocation>
        <location evidence="1">Cell membrane</location>
        <topology evidence="1">Multi-pass membrane protein</topology>
    </subcellularLocation>
</comment>
<dbReference type="GO" id="GO:0008808">
    <property type="term" value="F:cardiolipin synthase activity"/>
    <property type="evidence" value="ECO:0007669"/>
    <property type="project" value="UniProtKB-UniRule"/>
</dbReference>
<feature type="domain" description="PLD phosphodiesterase" evidence="14">
    <location>
        <begin position="407"/>
        <end position="434"/>
    </location>
</feature>
<dbReference type="GO" id="GO:0032049">
    <property type="term" value="P:cardiolipin biosynthetic process"/>
    <property type="evidence" value="ECO:0007669"/>
    <property type="project" value="UniProtKB-UniRule"/>
</dbReference>
<dbReference type="InterPro" id="IPR027379">
    <property type="entry name" value="CLS_N"/>
</dbReference>
<dbReference type="SMART" id="SM00155">
    <property type="entry name" value="PLDc"/>
    <property type="match status" value="2"/>
</dbReference>
<dbReference type="Gene3D" id="3.30.870.10">
    <property type="entry name" value="Endonuclease Chain A"/>
    <property type="match status" value="2"/>
</dbReference>
<feature type="transmembrane region" description="Helical" evidence="13">
    <location>
        <begin position="27"/>
        <end position="47"/>
    </location>
</feature>
<reference evidence="15 16" key="1">
    <citation type="submission" date="2019-02" db="EMBL/GenBank/DDBJ databases">
        <title>Deep-cultivation of Planctomycetes and their phenomic and genomic characterization uncovers novel biology.</title>
        <authorList>
            <person name="Wiegand S."/>
            <person name="Jogler M."/>
            <person name="Boedeker C."/>
            <person name="Pinto D."/>
            <person name="Vollmers J."/>
            <person name="Rivas-Marin E."/>
            <person name="Kohn T."/>
            <person name="Peeters S.H."/>
            <person name="Heuer A."/>
            <person name="Rast P."/>
            <person name="Oberbeckmann S."/>
            <person name="Bunk B."/>
            <person name="Jeske O."/>
            <person name="Meyerdierks A."/>
            <person name="Storesund J.E."/>
            <person name="Kallscheuer N."/>
            <person name="Luecker S."/>
            <person name="Lage O.M."/>
            <person name="Pohl T."/>
            <person name="Merkel B.J."/>
            <person name="Hornburger P."/>
            <person name="Mueller R.-W."/>
            <person name="Bruemmer F."/>
            <person name="Labrenz M."/>
            <person name="Spormann A.M."/>
            <person name="Op den Camp H."/>
            <person name="Overmann J."/>
            <person name="Amann R."/>
            <person name="Jetten M.S.M."/>
            <person name="Mascher T."/>
            <person name="Medema M.H."/>
            <person name="Devos D.P."/>
            <person name="Kaster A.-K."/>
            <person name="Ovreas L."/>
            <person name="Rohde M."/>
            <person name="Galperin M.Y."/>
            <person name="Jogler C."/>
        </authorList>
    </citation>
    <scope>NUCLEOTIDE SEQUENCE [LARGE SCALE GENOMIC DNA]</scope>
    <source>
        <strain evidence="15 16">Pan216</strain>
    </source>
</reference>
<evidence type="ECO:0000256" key="3">
    <source>
        <dbReference type="ARBA" id="ARBA00022516"/>
    </source>
</evidence>
<dbReference type="GO" id="GO:0005886">
    <property type="term" value="C:plasma membrane"/>
    <property type="evidence" value="ECO:0007669"/>
    <property type="project" value="UniProtKB-SubCell"/>
</dbReference>
<keyword evidence="16" id="KW-1185">Reference proteome</keyword>
<dbReference type="AlphaFoldDB" id="A0A518AY39"/>
<keyword evidence="9 13" id="KW-0472">Membrane</keyword>